<evidence type="ECO:0000256" key="4">
    <source>
        <dbReference type="ARBA" id="ARBA00016014"/>
    </source>
</evidence>
<evidence type="ECO:0000259" key="10">
    <source>
        <dbReference type="Pfam" id="PF02911"/>
    </source>
</evidence>
<dbReference type="AlphaFoldDB" id="A0A2M7S533"/>
<dbReference type="InterPro" id="IPR005794">
    <property type="entry name" value="Fmt"/>
</dbReference>
<dbReference type="Gene3D" id="3.10.25.10">
    <property type="entry name" value="Formyl transferase, C-terminal domain"/>
    <property type="match status" value="1"/>
</dbReference>
<feature type="binding site" evidence="8">
    <location>
        <begin position="106"/>
        <end position="109"/>
    </location>
    <ligand>
        <name>(6S)-5,6,7,8-tetrahydrofolate</name>
        <dbReference type="ChEBI" id="CHEBI:57453"/>
    </ligand>
</feature>
<dbReference type="Pfam" id="PF02911">
    <property type="entry name" value="Formyl_trans_C"/>
    <property type="match status" value="1"/>
</dbReference>
<feature type="domain" description="Formyl transferase N-terminal" evidence="9">
    <location>
        <begin position="1"/>
        <end position="176"/>
    </location>
</feature>
<evidence type="ECO:0000256" key="1">
    <source>
        <dbReference type="ARBA" id="ARBA00002606"/>
    </source>
</evidence>
<dbReference type="PROSITE" id="PS00373">
    <property type="entry name" value="GART"/>
    <property type="match status" value="1"/>
</dbReference>
<sequence length="329" mass="35780">MRIIFMGTPQFALPSLNMIAKAYGVACVVTQPDKPKGRGMKVSAPPVKFAAGQLGIPVLQPEKISEATDRLKELKPDLIVVVASGHILTKEILKIPAKGCVNLHASLLPELRGPEPIAWSVIRGMKKTGLTTMRMDEGIDTGDMILQKEMEILPGDTKGSLEQKMSLEGVQLLCETLKMVESGSASYRKQVRCPPMSIGGIRTPNESFGEGSFSLAPVIKKEDCRIDWSKPAQEIHNLIRGLDPEPSAFTFLEGKRLKIFRSSVYVGQGFSLAKPSGEIIDIKADEILISTGKGILSILELQPEGKRVMTAKEYLAGHPLIKGIKLGQN</sequence>
<dbReference type="EMBL" id="PFMR01000321">
    <property type="protein sequence ID" value="PIZ14656.1"/>
    <property type="molecule type" value="Genomic_DNA"/>
</dbReference>
<evidence type="ECO:0000313" key="11">
    <source>
        <dbReference type="EMBL" id="PIZ14656.1"/>
    </source>
</evidence>
<feature type="domain" description="Formyl transferase C-terminal" evidence="10">
    <location>
        <begin position="219"/>
        <end position="318"/>
    </location>
</feature>
<evidence type="ECO:0000256" key="8">
    <source>
        <dbReference type="HAMAP-Rule" id="MF_00182"/>
    </source>
</evidence>
<dbReference type="InterPro" id="IPR001555">
    <property type="entry name" value="GART_AS"/>
</dbReference>
<name>A0A2M7S533_9BACT</name>
<evidence type="ECO:0000256" key="6">
    <source>
        <dbReference type="ARBA" id="ARBA00022917"/>
    </source>
</evidence>
<dbReference type="InterPro" id="IPR011034">
    <property type="entry name" value="Formyl_transferase-like_C_sf"/>
</dbReference>
<dbReference type="InterPro" id="IPR044135">
    <property type="entry name" value="Met-tRNA-FMT_C"/>
</dbReference>
<dbReference type="HAMAP" id="MF_00182">
    <property type="entry name" value="Formyl_trans"/>
    <property type="match status" value="1"/>
</dbReference>
<evidence type="ECO:0000256" key="7">
    <source>
        <dbReference type="ARBA" id="ARBA00048558"/>
    </source>
</evidence>
<dbReference type="InterPro" id="IPR041711">
    <property type="entry name" value="Met-tRNA-FMT_N"/>
</dbReference>
<dbReference type="Proteomes" id="UP000229307">
    <property type="component" value="Unassembled WGS sequence"/>
</dbReference>
<keyword evidence="6 8" id="KW-0648">Protein biosynthesis</keyword>
<dbReference type="Pfam" id="PF00551">
    <property type="entry name" value="Formyl_trans_N"/>
    <property type="match status" value="1"/>
</dbReference>
<evidence type="ECO:0000313" key="12">
    <source>
        <dbReference type="Proteomes" id="UP000229307"/>
    </source>
</evidence>
<dbReference type="InterPro" id="IPR002376">
    <property type="entry name" value="Formyl_transf_N"/>
</dbReference>
<gene>
    <name evidence="8" type="primary">fmt</name>
    <name evidence="11" type="ORF">COY52_11670</name>
</gene>
<keyword evidence="5 8" id="KW-0808">Transferase</keyword>
<dbReference type="PANTHER" id="PTHR11138">
    <property type="entry name" value="METHIONYL-TRNA FORMYLTRANSFERASE"/>
    <property type="match status" value="1"/>
</dbReference>
<dbReference type="InterPro" id="IPR037022">
    <property type="entry name" value="Formyl_trans_C_sf"/>
</dbReference>
<dbReference type="NCBIfam" id="TIGR00460">
    <property type="entry name" value="fmt"/>
    <property type="match status" value="1"/>
</dbReference>
<comment type="catalytic activity">
    <reaction evidence="7 8">
        <text>L-methionyl-tRNA(fMet) + (6R)-10-formyltetrahydrofolate = N-formyl-L-methionyl-tRNA(fMet) + (6S)-5,6,7,8-tetrahydrofolate + H(+)</text>
        <dbReference type="Rhea" id="RHEA:24380"/>
        <dbReference type="Rhea" id="RHEA-COMP:9952"/>
        <dbReference type="Rhea" id="RHEA-COMP:9953"/>
        <dbReference type="ChEBI" id="CHEBI:15378"/>
        <dbReference type="ChEBI" id="CHEBI:57453"/>
        <dbReference type="ChEBI" id="CHEBI:78530"/>
        <dbReference type="ChEBI" id="CHEBI:78844"/>
        <dbReference type="ChEBI" id="CHEBI:195366"/>
        <dbReference type="EC" id="2.1.2.9"/>
    </reaction>
</comment>
<evidence type="ECO:0000256" key="2">
    <source>
        <dbReference type="ARBA" id="ARBA00010699"/>
    </source>
</evidence>
<evidence type="ECO:0000259" key="9">
    <source>
        <dbReference type="Pfam" id="PF00551"/>
    </source>
</evidence>
<reference evidence="12" key="1">
    <citation type="submission" date="2017-09" db="EMBL/GenBank/DDBJ databases">
        <title>Depth-based differentiation of microbial function through sediment-hosted aquifers and enrichment of novel symbionts in the deep terrestrial subsurface.</title>
        <authorList>
            <person name="Probst A.J."/>
            <person name="Ladd B."/>
            <person name="Jarett J.K."/>
            <person name="Geller-Mcgrath D.E."/>
            <person name="Sieber C.M.K."/>
            <person name="Emerson J.B."/>
            <person name="Anantharaman K."/>
            <person name="Thomas B.C."/>
            <person name="Malmstrom R."/>
            <person name="Stieglmeier M."/>
            <person name="Klingl A."/>
            <person name="Woyke T."/>
            <person name="Ryan C.M."/>
            <person name="Banfield J.F."/>
        </authorList>
    </citation>
    <scope>NUCLEOTIDE SEQUENCE [LARGE SCALE GENOMIC DNA]</scope>
</reference>
<dbReference type="CDD" id="cd08646">
    <property type="entry name" value="FMT_core_Met-tRNA-FMT_N"/>
    <property type="match status" value="1"/>
</dbReference>
<dbReference type="PANTHER" id="PTHR11138:SF5">
    <property type="entry name" value="METHIONYL-TRNA FORMYLTRANSFERASE, MITOCHONDRIAL"/>
    <property type="match status" value="1"/>
</dbReference>
<comment type="caution">
    <text evidence="11">The sequence shown here is derived from an EMBL/GenBank/DDBJ whole genome shotgun (WGS) entry which is preliminary data.</text>
</comment>
<dbReference type="InterPro" id="IPR036477">
    <property type="entry name" value="Formyl_transf_N_sf"/>
</dbReference>
<comment type="similarity">
    <text evidence="2 8">Belongs to the Fmt family.</text>
</comment>
<dbReference type="SUPFAM" id="SSF53328">
    <property type="entry name" value="Formyltransferase"/>
    <property type="match status" value="1"/>
</dbReference>
<dbReference type="EC" id="2.1.2.9" evidence="3 8"/>
<dbReference type="SUPFAM" id="SSF50486">
    <property type="entry name" value="FMT C-terminal domain-like"/>
    <property type="match status" value="1"/>
</dbReference>
<organism evidence="11 12">
    <name type="scientific">Candidatus Desantisbacteria bacterium CG_4_10_14_0_8_um_filter_48_22</name>
    <dbReference type="NCBI Taxonomy" id="1974543"/>
    <lineage>
        <taxon>Bacteria</taxon>
        <taxon>Candidatus Desantisiibacteriota</taxon>
    </lineage>
</organism>
<dbReference type="GO" id="GO:0004479">
    <property type="term" value="F:methionyl-tRNA formyltransferase activity"/>
    <property type="evidence" value="ECO:0007669"/>
    <property type="project" value="UniProtKB-UniRule"/>
</dbReference>
<evidence type="ECO:0000256" key="5">
    <source>
        <dbReference type="ARBA" id="ARBA00022679"/>
    </source>
</evidence>
<comment type="function">
    <text evidence="1 8">Attaches a formyl group to the free amino group of methionyl-tRNA(fMet). The formyl group appears to play a dual role in the initiator identity of N-formylmethionyl-tRNA by promoting its recognition by IF2 and preventing the misappropriation of this tRNA by the elongation apparatus.</text>
</comment>
<dbReference type="InterPro" id="IPR005793">
    <property type="entry name" value="Formyl_trans_C"/>
</dbReference>
<proteinExistence type="inferred from homology"/>
<accession>A0A2M7S533</accession>
<dbReference type="CDD" id="cd08704">
    <property type="entry name" value="Met_tRNA_FMT_C"/>
    <property type="match status" value="1"/>
</dbReference>
<evidence type="ECO:0000256" key="3">
    <source>
        <dbReference type="ARBA" id="ARBA00012261"/>
    </source>
</evidence>
<dbReference type="GO" id="GO:0005829">
    <property type="term" value="C:cytosol"/>
    <property type="evidence" value="ECO:0007669"/>
    <property type="project" value="TreeGrafter"/>
</dbReference>
<protein>
    <recommendedName>
        <fullName evidence="4 8">Methionyl-tRNA formyltransferase</fullName>
        <ecNumber evidence="3 8">2.1.2.9</ecNumber>
    </recommendedName>
</protein>
<dbReference type="Gene3D" id="3.40.50.170">
    <property type="entry name" value="Formyl transferase, N-terminal domain"/>
    <property type="match status" value="1"/>
</dbReference>